<comment type="caution">
    <text evidence="1">The sequence shown here is derived from an EMBL/GenBank/DDBJ whole genome shotgun (WGS) entry which is preliminary data.</text>
</comment>
<proteinExistence type="predicted"/>
<accession>A0ABQ9J9Q1</accession>
<keyword evidence="2" id="KW-1185">Reference proteome</keyword>
<gene>
    <name evidence="1" type="ORF">NQ317_011984</name>
</gene>
<dbReference type="Proteomes" id="UP001162164">
    <property type="component" value="Unassembled WGS sequence"/>
</dbReference>
<protein>
    <submittedName>
        <fullName evidence="1">Uncharacterized protein</fullName>
    </submittedName>
</protein>
<evidence type="ECO:0000313" key="1">
    <source>
        <dbReference type="EMBL" id="KAJ8974667.1"/>
    </source>
</evidence>
<sequence>MKKRDGDATATLSTRNGVLAREGRLFVNPLQALFNCLVYRRWNSGSERIIIPWRQLERTEINKTCTENSSSSEATAREEIYPLLQSTPTNSINGYKSIS</sequence>
<evidence type="ECO:0000313" key="2">
    <source>
        <dbReference type="Proteomes" id="UP001162164"/>
    </source>
</evidence>
<organism evidence="1 2">
    <name type="scientific">Molorchus minor</name>
    <dbReference type="NCBI Taxonomy" id="1323400"/>
    <lineage>
        <taxon>Eukaryota</taxon>
        <taxon>Metazoa</taxon>
        <taxon>Ecdysozoa</taxon>
        <taxon>Arthropoda</taxon>
        <taxon>Hexapoda</taxon>
        <taxon>Insecta</taxon>
        <taxon>Pterygota</taxon>
        <taxon>Neoptera</taxon>
        <taxon>Endopterygota</taxon>
        <taxon>Coleoptera</taxon>
        <taxon>Polyphaga</taxon>
        <taxon>Cucujiformia</taxon>
        <taxon>Chrysomeloidea</taxon>
        <taxon>Cerambycidae</taxon>
        <taxon>Lamiinae</taxon>
        <taxon>Monochamini</taxon>
        <taxon>Molorchus</taxon>
    </lineage>
</organism>
<name>A0ABQ9J9Q1_9CUCU</name>
<reference evidence="1" key="1">
    <citation type="journal article" date="2023" name="Insect Mol. Biol.">
        <title>Genome sequencing provides insights into the evolution of gene families encoding plant cell wall-degrading enzymes in longhorned beetles.</title>
        <authorList>
            <person name="Shin N.R."/>
            <person name="Okamura Y."/>
            <person name="Kirsch R."/>
            <person name="Pauchet Y."/>
        </authorList>
    </citation>
    <scope>NUCLEOTIDE SEQUENCE</scope>
    <source>
        <strain evidence="1">MMC_N1</strain>
    </source>
</reference>
<dbReference type="EMBL" id="JAPWTJ010000952">
    <property type="protein sequence ID" value="KAJ8974667.1"/>
    <property type="molecule type" value="Genomic_DNA"/>
</dbReference>